<comment type="caution">
    <text evidence="3">The sequence shown here is derived from an EMBL/GenBank/DDBJ whole genome shotgun (WGS) entry which is preliminary data.</text>
</comment>
<evidence type="ECO:0000256" key="2">
    <source>
        <dbReference type="SAM" id="Phobius"/>
    </source>
</evidence>
<feature type="transmembrane region" description="Helical" evidence="2">
    <location>
        <begin position="44"/>
        <end position="66"/>
    </location>
</feature>
<keyword evidence="2" id="KW-1133">Transmembrane helix</keyword>
<keyword evidence="2" id="KW-0472">Membrane</keyword>
<name>A0ABR3DHE2_NEUIN</name>
<feature type="region of interest" description="Disordered" evidence="1">
    <location>
        <begin position="285"/>
        <end position="310"/>
    </location>
</feature>
<dbReference type="EMBL" id="JAVLET010000003">
    <property type="protein sequence ID" value="KAL0472100.1"/>
    <property type="molecule type" value="Genomic_DNA"/>
</dbReference>
<dbReference type="InterPro" id="IPR052413">
    <property type="entry name" value="SUR7_domain"/>
</dbReference>
<reference evidence="3 4" key="1">
    <citation type="submission" date="2023-09" db="EMBL/GenBank/DDBJ databases">
        <title>Multi-omics analysis of a traditional fermented food reveals byproduct-associated fungal strains for waste-to-food upcycling.</title>
        <authorList>
            <consortium name="Lawrence Berkeley National Laboratory"/>
            <person name="Rekdal V.M."/>
            <person name="Villalobos-Escobedo J.M."/>
            <person name="Rodriguez-Valeron N."/>
            <person name="Garcia M.O."/>
            <person name="Vasquez D.P."/>
            <person name="Damayanti I."/>
            <person name="Sorensen P.M."/>
            <person name="Baidoo E.E."/>
            <person name="De Carvalho A.C."/>
            <person name="Riley R."/>
            <person name="Lipzen A."/>
            <person name="He G."/>
            <person name="Yan M."/>
            <person name="Haridas S."/>
            <person name="Daum C."/>
            <person name="Yoshinaga Y."/>
            <person name="Ng V."/>
            <person name="Grigoriev I.V."/>
            <person name="Munk R."/>
            <person name="Nuraida L."/>
            <person name="Wijaya C.H."/>
            <person name="Morales P.-C."/>
            <person name="Keasling J.D."/>
        </authorList>
    </citation>
    <scope>NUCLEOTIDE SEQUENCE [LARGE SCALE GENOMIC DNA]</scope>
    <source>
        <strain evidence="3 4">FGSC 2613</strain>
    </source>
</reference>
<sequence length="422" mass="45732">MSSRLLRKAKSNCLRLVLVFLRRSQDNFRRLLVVNCRAEMTRNLFWTLAPGLLSFLAFVLISTALFGQHSTWLDGVYFLEVDVSSMSIPPKLGESSISNDTSMVSSTDYTGPNSTAQSLGVASRYTVGLLTACGRGNGTTSCMSSYVGYYFDIPKVLHFSATSLQGKLDGSFLKATESYKTASAFMSSGLIASNIFNFLVSIVGCFSPRGAGVMSAISTCFAICATISAIVVFNQFHNAIMATYSKSIGLTSNLGMSAIVIACVGAFISLLASILYVGRSLMEEPTRQRRRRRNRPVARPTKEKSMPLMDGGNSYNIEGIEVYHGASGGAGQPQQKNGLFGFVGGKHNYVQVEKQHPQGVDDIVNQPVSALGTPDSKPRLDEDWAAPDEYTQKSKPASSPPGNRQTRDPIASYEPYTSTTQL</sequence>
<dbReference type="PANTHER" id="PTHR28019:SF2">
    <property type="entry name" value="CELL MEMBRANE PROTEIN YLR413W-RELATED"/>
    <property type="match status" value="1"/>
</dbReference>
<dbReference type="Proteomes" id="UP001451303">
    <property type="component" value="Unassembled WGS sequence"/>
</dbReference>
<dbReference type="PANTHER" id="PTHR28019">
    <property type="entry name" value="CELL MEMBRANE PROTEIN YLR413W-RELATED"/>
    <property type="match status" value="1"/>
</dbReference>
<keyword evidence="4" id="KW-1185">Reference proteome</keyword>
<evidence type="ECO:0000313" key="4">
    <source>
        <dbReference type="Proteomes" id="UP001451303"/>
    </source>
</evidence>
<evidence type="ECO:0000313" key="3">
    <source>
        <dbReference type="EMBL" id="KAL0472100.1"/>
    </source>
</evidence>
<proteinExistence type="predicted"/>
<feature type="transmembrane region" description="Helical" evidence="2">
    <location>
        <begin position="213"/>
        <end position="236"/>
    </location>
</feature>
<feature type="transmembrane region" description="Helical" evidence="2">
    <location>
        <begin position="184"/>
        <end position="206"/>
    </location>
</feature>
<accession>A0ABR3DHE2</accession>
<feature type="region of interest" description="Disordered" evidence="1">
    <location>
        <begin position="358"/>
        <end position="422"/>
    </location>
</feature>
<gene>
    <name evidence="3" type="ORF">QR685DRAFT_521058</name>
</gene>
<feature type="compositionally biased region" description="Polar residues" evidence="1">
    <location>
        <begin position="393"/>
        <end position="404"/>
    </location>
</feature>
<keyword evidence="2" id="KW-0812">Transmembrane</keyword>
<organism evidence="3 4">
    <name type="scientific">Neurospora intermedia</name>
    <dbReference type="NCBI Taxonomy" id="5142"/>
    <lineage>
        <taxon>Eukaryota</taxon>
        <taxon>Fungi</taxon>
        <taxon>Dikarya</taxon>
        <taxon>Ascomycota</taxon>
        <taxon>Pezizomycotina</taxon>
        <taxon>Sordariomycetes</taxon>
        <taxon>Sordariomycetidae</taxon>
        <taxon>Sordariales</taxon>
        <taxon>Sordariaceae</taxon>
        <taxon>Neurospora</taxon>
    </lineage>
</organism>
<feature type="transmembrane region" description="Helical" evidence="2">
    <location>
        <begin position="256"/>
        <end position="282"/>
    </location>
</feature>
<protein>
    <submittedName>
        <fullName evidence="3">Uncharacterized protein</fullName>
    </submittedName>
</protein>
<evidence type="ECO:0000256" key="1">
    <source>
        <dbReference type="SAM" id="MobiDB-lite"/>
    </source>
</evidence>